<reference evidence="2" key="2">
    <citation type="submission" date="2023-05" db="EMBL/GenBank/DDBJ databases">
        <authorList>
            <consortium name="Lawrence Berkeley National Laboratory"/>
            <person name="Steindorff A."/>
            <person name="Hensen N."/>
            <person name="Bonometti L."/>
            <person name="Westerberg I."/>
            <person name="Brannstrom I.O."/>
            <person name="Guillou S."/>
            <person name="Cros-Aarteil S."/>
            <person name="Calhoun S."/>
            <person name="Haridas S."/>
            <person name="Kuo A."/>
            <person name="Mondo S."/>
            <person name="Pangilinan J."/>
            <person name="Riley R."/>
            <person name="Labutti K."/>
            <person name="Andreopoulos B."/>
            <person name="Lipzen A."/>
            <person name="Chen C."/>
            <person name="Yanf M."/>
            <person name="Daum C."/>
            <person name="Ng V."/>
            <person name="Clum A."/>
            <person name="Ohm R."/>
            <person name="Martin F."/>
            <person name="Silar P."/>
            <person name="Natvig D."/>
            <person name="Lalanne C."/>
            <person name="Gautier V."/>
            <person name="Ament-Velasquez S.L."/>
            <person name="Kruys A."/>
            <person name="Hutchinson M.I."/>
            <person name="Powell A.J."/>
            <person name="Barry K."/>
            <person name="Miller A.N."/>
            <person name="Grigoriev I.V."/>
            <person name="Debuchy R."/>
            <person name="Gladieux P."/>
            <person name="Thoren M.H."/>
            <person name="Johannesson H."/>
        </authorList>
    </citation>
    <scope>NUCLEOTIDE SEQUENCE</scope>
    <source>
        <strain evidence="2">CBS 359.72</strain>
    </source>
</reference>
<comment type="caution">
    <text evidence="2">The sequence shown here is derived from an EMBL/GenBank/DDBJ whole genome shotgun (WGS) entry which is preliminary data.</text>
</comment>
<accession>A0AAN7HNJ7</accession>
<dbReference type="Proteomes" id="UP001303647">
    <property type="component" value="Unassembled WGS sequence"/>
</dbReference>
<dbReference type="EMBL" id="MU857658">
    <property type="protein sequence ID" value="KAK4247203.1"/>
    <property type="molecule type" value="Genomic_DNA"/>
</dbReference>
<sequence length="333" mass="34720">MNSTSNRRPPLATSFSAPDIFCRPMDPAPAPLVYINGWHGTGKETVAECLTLLLGKDKSLLIDVRSVGRETAANDDSSGGASRTYIKPKHRRRHEHYPLLTPEHPRYYSFDLEDSDADSLGPLPSPAFSFSSSAFSPPTSRSGSFSSNSTAATPTSPNLTALLTAATNRRRIAVLPACAPDTPAGRAAVRTFEAAAARAGRPFVGVVLRCGDPGLEVGAGAGAGVGTGEGPVECWAQGHGPGLARPTKIGLTVDVTCMPAFEAALQIVEFVKGLEAERDSELYGAGGSSATTPGGCGPEGERKSESSLQFGERNARCGLISPEHGESGEAILR</sequence>
<feature type="region of interest" description="Disordered" evidence="1">
    <location>
        <begin position="70"/>
        <end position="98"/>
    </location>
</feature>
<reference evidence="2" key="1">
    <citation type="journal article" date="2023" name="Mol. Phylogenet. Evol.">
        <title>Genome-scale phylogeny and comparative genomics of the fungal order Sordariales.</title>
        <authorList>
            <person name="Hensen N."/>
            <person name="Bonometti L."/>
            <person name="Westerberg I."/>
            <person name="Brannstrom I.O."/>
            <person name="Guillou S."/>
            <person name="Cros-Aarteil S."/>
            <person name="Calhoun S."/>
            <person name="Haridas S."/>
            <person name="Kuo A."/>
            <person name="Mondo S."/>
            <person name="Pangilinan J."/>
            <person name="Riley R."/>
            <person name="LaButti K."/>
            <person name="Andreopoulos B."/>
            <person name="Lipzen A."/>
            <person name="Chen C."/>
            <person name="Yan M."/>
            <person name="Daum C."/>
            <person name="Ng V."/>
            <person name="Clum A."/>
            <person name="Steindorff A."/>
            <person name="Ohm R.A."/>
            <person name="Martin F."/>
            <person name="Silar P."/>
            <person name="Natvig D.O."/>
            <person name="Lalanne C."/>
            <person name="Gautier V."/>
            <person name="Ament-Velasquez S.L."/>
            <person name="Kruys A."/>
            <person name="Hutchinson M.I."/>
            <person name="Powell A.J."/>
            <person name="Barry K."/>
            <person name="Miller A.N."/>
            <person name="Grigoriev I.V."/>
            <person name="Debuchy R."/>
            <person name="Gladieux P."/>
            <person name="Hiltunen Thoren M."/>
            <person name="Johannesson H."/>
        </authorList>
    </citation>
    <scope>NUCLEOTIDE SEQUENCE</scope>
    <source>
        <strain evidence="2">CBS 359.72</strain>
    </source>
</reference>
<dbReference type="AlphaFoldDB" id="A0AAN7HNJ7"/>
<evidence type="ECO:0000313" key="2">
    <source>
        <dbReference type="EMBL" id="KAK4247203.1"/>
    </source>
</evidence>
<keyword evidence="3" id="KW-1185">Reference proteome</keyword>
<feature type="compositionally biased region" description="Basic and acidic residues" evidence="1">
    <location>
        <begin position="323"/>
        <end position="333"/>
    </location>
</feature>
<feature type="region of interest" description="Disordered" evidence="1">
    <location>
        <begin position="282"/>
        <end position="333"/>
    </location>
</feature>
<protein>
    <submittedName>
        <fullName evidence="2">Uncharacterized protein</fullName>
    </submittedName>
</protein>
<name>A0AAN7HNJ7_9PEZI</name>
<proteinExistence type="predicted"/>
<feature type="compositionally biased region" description="Basic residues" evidence="1">
    <location>
        <begin position="86"/>
        <end position="95"/>
    </location>
</feature>
<gene>
    <name evidence="2" type="ORF">C7999DRAFT_14712</name>
</gene>
<evidence type="ECO:0000256" key="1">
    <source>
        <dbReference type="SAM" id="MobiDB-lite"/>
    </source>
</evidence>
<organism evidence="2 3">
    <name type="scientific">Corynascus novoguineensis</name>
    <dbReference type="NCBI Taxonomy" id="1126955"/>
    <lineage>
        <taxon>Eukaryota</taxon>
        <taxon>Fungi</taxon>
        <taxon>Dikarya</taxon>
        <taxon>Ascomycota</taxon>
        <taxon>Pezizomycotina</taxon>
        <taxon>Sordariomycetes</taxon>
        <taxon>Sordariomycetidae</taxon>
        <taxon>Sordariales</taxon>
        <taxon>Chaetomiaceae</taxon>
        <taxon>Corynascus</taxon>
    </lineage>
</organism>
<evidence type="ECO:0000313" key="3">
    <source>
        <dbReference type="Proteomes" id="UP001303647"/>
    </source>
</evidence>